<dbReference type="AlphaFoldDB" id="A0A3S5BMX4"/>
<evidence type="ECO:0000313" key="3">
    <source>
        <dbReference type="Proteomes" id="UP000784294"/>
    </source>
</evidence>
<keyword evidence="3" id="KW-1185">Reference proteome</keyword>
<evidence type="ECO:0000313" key="2">
    <source>
        <dbReference type="EMBL" id="VEL09905.1"/>
    </source>
</evidence>
<feature type="compositionally biased region" description="Pro residues" evidence="1">
    <location>
        <begin position="7"/>
        <end position="26"/>
    </location>
</feature>
<reference evidence="2" key="1">
    <citation type="submission" date="2018-11" db="EMBL/GenBank/DDBJ databases">
        <authorList>
            <consortium name="Pathogen Informatics"/>
        </authorList>
    </citation>
    <scope>NUCLEOTIDE SEQUENCE</scope>
</reference>
<dbReference type="Proteomes" id="UP000784294">
    <property type="component" value="Unassembled WGS sequence"/>
</dbReference>
<feature type="compositionally biased region" description="Acidic residues" evidence="1">
    <location>
        <begin position="392"/>
        <end position="404"/>
    </location>
</feature>
<gene>
    <name evidence="2" type="ORF">PXEA_LOCUS3345</name>
</gene>
<feature type="region of interest" description="Disordered" evidence="1">
    <location>
        <begin position="367"/>
        <end position="436"/>
    </location>
</feature>
<accession>A0A3S5BMX4</accession>
<evidence type="ECO:0000256" key="1">
    <source>
        <dbReference type="SAM" id="MobiDB-lite"/>
    </source>
</evidence>
<proteinExistence type="predicted"/>
<dbReference type="EMBL" id="CAAALY010007552">
    <property type="protein sequence ID" value="VEL09905.1"/>
    <property type="molecule type" value="Genomic_DNA"/>
</dbReference>
<sequence>MATGAPMPRPPPLPSSATTPTPPTPPVGNICGTSLAGTNLCGRSIINQNGNDLAMHGQVTSPLGHPNNAFQLLPWQLPSGFPNPPPSSGSLSPPLLSAGMITSPHANCLSTTSLSASLPPWSPHLPTSGLLPSPNTTHPFLHTGLLPWHLNSLPPPHALQFPGPGASLTSTPSGLPFSSPPDTIVQPPTDLLIASSSTISSPQSELTTTEVRPDCPSQRIIQAPLSCPQPVSSRSQHISLSPDSLVGLDVALPPTELSCWALTRALRLSGLGREAAANAALLLDTANRGFFPRVANDSSFVTSGLEAVGAMEDLEILARTGPRDRHELRQSSRLCKDVTVANALIASPIASTLSNLEVKYGNKAVFNSNTSDDSNSSITEQANAKATADLMAEPDNEDDAYSEGYEERENSTEVISLEEDDRQNHHGNNGSGDIEDYVITTCPSRSLQEDLHTSETTALSKKAGLDRCTQRDKEVFCSSEAGAKSGTWASSGDEGILTCTMLPGRIQAIQTTTNSFPSHRPPLTATCL</sequence>
<feature type="compositionally biased region" description="Low complexity" evidence="1">
    <location>
        <begin position="367"/>
        <end position="377"/>
    </location>
</feature>
<organism evidence="2 3">
    <name type="scientific">Protopolystoma xenopodis</name>
    <dbReference type="NCBI Taxonomy" id="117903"/>
    <lineage>
        <taxon>Eukaryota</taxon>
        <taxon>Metazoa</taxon>
        <taxon>Spiralia</taxon>
        <taxon>Lophotrochozoa</taxon>
        <taxon>Platyhelminthes</taxon>
        <taxon>Monogenea</taxon>
        <taxon>Polyopisthocotylea</taxon>
        <taxon>Polystomatidea</taxon>
        <taxon>Polystomatidae</taxon>
        <taxon>Protopolystoma</taxon>
    </lineage>
</organism>
<name>A0A3S5BMX4_9PLAT</name>
<feature type="region of interest" description="Disordered" evidence="1">
    <location>
        <begin position="159"/>
        <end position="179"/>
    </location>
</feature>
<comment type="caution">
    <text evidence="2">The sequence shown here is derived from an EMBL/GenBank/DDBJ whole genome shotgun (WGS) entry which is preliminary data.</text>
</comment>
<protein>
    <submittedName>
        <fullName evidence="2">Uncharacterized protein</fullName>
    </submittedName>
</protein>
<feature type="region of interest" description="Disordered" evidence="1">
    <location>
        <begin position="1"/>
        <end position="27"/>
    </location>
</feature>